<sequence length="54" mass="5979">MVDFTTYRNPPAFFDIDEIARDEVDILLHTYGVSTSKTSGRGILAVAPHISLQV</sequence>
<protein>
    <submittedName>
        <fullName evidence="1">Uncharacterized protein</fullName>
    </submittedName>
</protein>
<evidence type="ECO:0000313" key="2">
    <source>
        <dbReference type="Proteomes" id="UP000077266"/>
    </source>
</evidence>
<evidence type="ECO:0000313" key="1">
    <source>
        <dbReference type="EMBL" id="KZV94930.1"/>
    </source>
</evidence>
<feature type="non-terminal residue" evidence="1">
    <location>
        <position position="54"/>
    </location>
</feature>
<name>A0A165JJE9_EXIGL</name>
<organism evidence="1 2">
    <name type="scientific">Exidia glandulosa HHB12029</name>
    <dbReference type="NCBI Taxonomy" id="1314781"/>
    <lineage>
        <taxon>Eukaryota</taxon>
        <taxon>Fungi</taxon>
        <taxon>Dikarya</taxon>
        <taxon>Basidiomycota</taxon>
        <taxon>Agaricomycotina</taxon>
        <taxon>Agaricomycetes</taxon>
        <taxon>Auriculariales</taxon>
        <taxon>Exidiaceae</taxon>
        <taxon>Exidia</taxon>
    </lineage>
</organism>
<gene>
    <name evidence="1" type="ORF">EXIGLDRAFT_736165</name>
</gene>
<keyword evidence="2" id="KW-1185">Reference proteome</keyword>
<dbReference type="AlphaFoldDB" id="A0A165JJE9"/>
<accession>A0A165JJE9</accession>
<proteinExistence type="predicted"/>
<dbReference type="Proteomes" id="UP000077266">
    <property type="component" value="Unassembled WGS sequence"/>
</dbReference>
<reference evidence="1 2" key="1">
    <citation type="journal article" date="2016" name="Mol. Biol. Evol.">
        <title>Comparative Genomics of Early-Diverging Mushroom-Forming Fungi Provides Insights into the Origins of Lignocellulose Decay Capabilities.</title>
        <authorList>
            <person name="Nagy L.G."/>
            <person name="Riley R."/>
            <person name="Tritt A."/>
            <person name="Adam C."/>
            <person name="Daum C."/>
            <person name="Floudas D."/>
            <person name="Sun H."/>
            <person name="Yadav J.S."/>
            <person name="Pangilinan J."/>
            <person name="Larsson K.H."/>
            <person name="Matsuura K."/>
            <person name="Barry K."/>
            <person name="Labutti K."/>
            <person name="Kuo R."/>
            <person name="Ohm R.A."/>
            <person name="Bhattacharya S.S."/>
            <person name="Shirouzu T."/>
            <person name="Yoshinaga Y."/>
            <person name="Martin F.M."/>
            <person name="Grigoriev I.V."/>
            <person name="Hibbett D.S."/>
        </authorList>
    </citation>
    <scope>NUCLEOTIDE SEQUENCE [LARGE SCALE GENOMIC DNA]</scope>
    <source>
        <strain evidence="1 2">HHB12029</strain>
    </source>
</reference>
<dbReference type="EMBL" id="KV425965">
    <property type="protein sequence ID" value="KZV94930.1"/>
    <property type="molecule type" value="Genomic_DNA"/>
</dbReference>
<dbReference type="InParanoid" id="A0A165JJE9"/>